<name>A0A8H7D2M2_9AGAR</name>
<dbReference type="InterPro" id="IPR045055">
    <property type="entry name" value="DNA2/NAM7-like"/>
</dbReference>
<evidence type="ECO:0000259" key="1">
    <source>
        <dbReference type="Pfam" id="PF13087"/>
    </source>
</evidence>
<keyword evidence="2" id="KW-0378">Hydrolase</keyword>
<dbReference type="PANTHER" id="PTHR10887:SF495">
    <property type="entry name" value="HELICASE SENATAXIN ISOFORM X1-RELATED"/>
    <property type="match status" value="1"/>
</dbReference>
<dbReference type="CDD" id="cd18808">
    <property type="entry name" value="SF1_C_Upf1"/>
    <property type="match status" value="1"/>
</dbReference>
<evidence type="ECO:0000313" key="3">
    <source>
        <dbReference type="Proteomes" id="UP000623467"/>
    </source>
</evidence>
<dbReference type="PANTHER" id="PTHR10887">
    <property type="entry name" value="DNA2/NAM7 HELICASE FAMILY"/>
    <property type="match status" value="1"/>
</dbReference>
<dbReference type="SUPFAM" id="SSF52540">
    <property type="entry name" value="P-loop containing nucleoside triphosphate hydrolases"/>
    <property type="match status" value="1"/>
</dbReference>
<protein>
    <submittedName>
        <fullName evidence="2">Nucleoside triphosphate hydrolase protein</fullName>
    </submittedName>
</protein>
<comment type="caution">
    <text evidence="2">The sequence shown here is derived from an EMBL/GenBank/DDBJ whole genome shotgun (WGS) entry which is preliminary data.</text>
</comment>
<dbReference type="Pfam" id="PF13604">
    <property type="entry name" value="AAA_30"/>
    <property type="match status" value="1"/>
</dbReference>
<dbReference type="InterPro" id="IPR041679">
    <property type="entry name" value="DNA2/NAM7-like_C"/>
</dbReference>
<proteinExistence type="predicted"/>
<evidence type="ECO:0000313" key="2">
    <source>
        <dbReference type="EMBL" id="KAF7357132.1"/>
    </source>
</evidence>
<dbReference type="Gene3D" id="3.40.50.300">
    <property type="entry name" value="P-loop containing nucleotide triphosphate hydrolases"/>
    <property type="match status" value="2"/>
</dbReference>
<dbReference type="AlphaFoldDB" id="A0A8H7D2M2"/>
<dbReference type="InterPro" id="IPR027417">
    <property type="entry name" value="P-loop_NTPase"/>
</dbReference>
<organism evidence="2 3">
    <name type="scientific">Mycena sanguinolenta</name>
    <dbReference type="NCBI Taxonomy" id="230812"/>
    <lineage>
        <taxon>Eukaryota</taxon>
        <taxon>Fungi</taxon>
        <taxon>Dikarya</taxon>
        <taxon>Basidiomycota</taxon>
        <taxon>Agaricomycotina</taxon>
        <taxon>Agaricomycetes</taxon>
        <taxon>Agaricomycetidae</taxon>
        <taxon>Agaricales</taxon>
        <taxon>Marasmiineae</taxon>
        <taxon>Mycenaceae</taxon>
        <taxon>Mycena</taxon>
    </lineage>
</organism>
<dbReference type="InterPro" id="IPR047187">
    <property type="entry name" value="SF1_C_Upf1"/>
</dbReference>
<feature type="domain" description="DNA2/NAM7 helicase-like C-terminal" evidence="1">
    <location>
        <begin position="562"/>
        <end position="719"/>
    </location>
</feature>
<keyword evidence="3" id="KW-1185">Reference proteome</keyword>
<dbReference type="Pfam" id="PF13087">
    <property type="entry name" value="AAA_12"/>
    <property type="match status" value="1"/>
</dbReference>
<dbReference type="Proteomes" id="UP000623467">
    <property type="component" value="Unassembled WGS sequence"/>
</dbReference>
<gene>
    <name evidence="2" type="ORF">MSAN_01307600</name>
</gene>
<dbReference type="OrthoDB" id="6513042at2759"/>
<dbReference type="GO" id="GO:0016787">
    <property type="term" value="F:hydrolase activity"/>
    <property type="evidence" value="ECO:0007669"/>
    <property type="project" value="UniProtKB-KW"/>
</dbReference>
<accession>A0A8H7D2M2</accession>
<sequence>MSISQDLLPLKRRVISVTRVSVDKVLAPIIRPLKALSYAGLSTQLSSNGRLKRLALATSDTIILVSVDSNQSFLKMRDTALAEFLLDGPVFVAFGIGHIALQIHRDIRAHLNNAVELSALCSLSSRKNGSPSKLVGTRVSHMANFSKIDQLWYGGNEDESSDREVALRAWISALLGEPCEMQIANSLKVNTKNLMPKELSLLGDLILQTDAIRVAALKPKEVPNDFIRAVPTAEGLKLESARYQSRVRRSNQASLLVTCVIMTNASGKEFTGRADGVKGRITDIKFHRAALTGELAAVRVVGKEELTNAEKARDEFILFALRGELQVTDSPFVRLLWFCEPGNHKKEPVPSTLRMTATRVSPLNESQKRTLAKMTSSMPVVIAHLEPEKTRTISAAAAVWEDEESPAWIVAQSNVAIKNIAEKLAQTKVTFKIIVSKEFYVEWHEHIYGSIDQFLIRTNELIADERGIAYMLNEARIVLSTLSTLSNPGLDHVGIFSLVPVEKLVVDEASQINAFDFMHVFHKFRKSLDKVCFFGDPMQLPPYGREQVSELRSIFDFEHLGHLTEFLDTQYRMPIPIGDFISAHVYSRRLRSQHDIKSTDCVAFIDVVKGTETSSALSWKNPEEIQTICHLVRRYHEARKEFRVITPYDAQRAAIELQLKTENLPHDHVYNVDSFQGNEADYVLVSVVRTEAPGFLRSLNRMNVMLTRAKKGMIIVTSSSFLRSDGAQTLLGRLARYWETYQPELWIDWRRIADGTADLPGLPGTLSLGKLSIQTALAPSRSIHLVTTADNSSTIAGRNDEKAESWRRPVIKELDFPSLASSTAGRNDEKIKSWRRLVIKELDFPPLASSTTAGRNDEKAEIWRRPVIKGPDFPPLASTSTFARPL</sequence>
<reference evidence="2" key="1">
    <citation type="submission" date="2020-05" db="EMBL/GenBank/DDBJ databases">
        <title>Mycena genomes resolve the evolution of fungal bioluminescence.</title>
        <authorList>
            <person name="Tsai I.J."/>
        </authorList>
    </citation>
    <scope>NUCLEOTIDE SEQUENCE</scope>
    <source>
        <strain evidence="2">160909Yilan</strain>
    </source>
</reference>
<dbReference type="EMBL" id="JACAZH010000010">
    <property type="protein sequence ID" value="KAF7357132.1"/>
    <property type="molecule type" value="Genomic_DNA"/>
</dbReference>